<reference evidence="8" key="1">
    <citation type="submission" date="2013-02" db="EMBL/GenBank/DDBJ databases">
        <authorList>
            <person name="Hughes D."/>
        </authorList>
    </citation>
    <scope>NUCLEOTIDE SEQUENCE</scope>
    <source>
        <strain>Durham</strain>
        <strain evidence="8">NC isolate 2 -- Noor lab</strain>
    </source>
</reference>
<evidence type="ECO:0000256" key="5">
    <source>
        <dbReference type="ARBA" id="ARBA00023136"/>
    </source>
</evidence>
<dbReference type="GO" id="GO:0016020">
    <property type="term" value="C:membrane"/>
    <property type="evidence" value="ECO:0007669"/>
    <property type="project" value="UniProtKB-SubCell"/>
</dbReference>
<keyword evidence="8" id="KW-1185">Reference proteome</keyword>
<dbReference type="Proteomes" id="UP000015102">
    <property type="component" value="Unassembled WGS sequence"/>
</dbReference>
<protein>
    <submittedName>
        <fullName evidence="7">Uncharacterized protein</fullName>
    </submittedName>
</protein>
<dbReference type="PANTHER" id="PTHR12995:SF4">
    <property type="entry name" value="FI21814P1"/>
    <property type="match status" value="1"/>
</dbReference>
<dbReference type="PANTHER" id="PTHR12995">
    <property type="entry name" value="FI21814P1"/>
    <property type="match status" value="1"/>
</dbReference>
<keyword evidence="5 6" id="KW-0472">Membrane</keyword>
<keyword evidence="4 6" id="KW-1133">Transmembrane helix</keyword>
<dbReference type="EMBL" id="CAQQ02137560">
    <property type="status" value="NOT_ANNOTATED_CDS"/>
    <property type="molecule type" value="Genomic_DNA"/>
</dbReference>
<sequence length="142" mass="16427">MESPNNIGLTPTHIPFPDYGTSQDIFNEVFISVFALFCAFLQFLHIYKTIFWLPELHQTSAVHWDLIDPHLVVFIVVIISRRLIYAFLRITIDKTVISNKKKKLYKTVGKFSLISIFVVILTVCLIQIFIAHGYLAIFCLSY</sequence>
<evidence type="ECO:0000313" key="8">
    <source>
        <dbReference type="Proteomes" id="UP000015102"/>
    </source>
</evidence>
<evidence type="ECO:0000256" key="1">
    <source>
        <dbReference type="ARBA" id="ARBA00004141"/>
    </source>
</evidence>
<dbReference type="HOGENOM" id="CLU_1820626_0_0_1"/>
<proteinExistence type="inferred from homology"/>
<feature type="transmembrane region" description="Helical" evidence="6">
    <location>
        <begin position="29"/>
        <end position="51"/>
    </location>
</feature>
<comment type="subcellular location">
    <subcellularLocation>
        <location evidence="1">Membrane</location>
        <topology evidence="1">Multi-pass membrane protein</topology>
    </subcellularLocation>
</comment>
<dbReference type="Pfam" id="PF10271">
    <property type="entry name" value="Tmp39"/>
    <property type="match status" value="1"/>
</dbReference>
<dbReference type="InterPro" id="IPR019397">
    <property type="entry name" value="Uncharacterised_TMEM39"/>
</dbReference>
<dbReference type="AlphaFoldDB" id="T1GP26"/>
<feature type="transmembrane region" description="Helical" evidence="6">
    <location>
        <begin position="71"/>
        <end position="92"/>
    </location>
</feature>
<evidence type="ECO:0000313" key="7">
    <source>
        <dbReference type="EnsemblMetazoa" id="MESCA005342-PA"/>
    </source>
</evidence>
<reference evidence="7" key="2">
    <citation type="submission" date="2015-06" db="UniProtKB">
        <authorList>
            <consortium name="EnsemblMetazoa"/>
        </authorList>
    </citation>
    <scope>IDENTIFICATION</scope>
</reference>
<comment type="similarity">
    <text evidence="2">Belongs to the TMEM39 family.</text>
</comment>
<evidence type="ECO:0000256" key="6">
    <source>
        <dbReference type="SAM" id="Phobius"/>
    </source>
</evidence>
<evidence type="ECO:0000256" key="2">
    <source>
        <dbReference type="ARBA" id="ARBA00010737"/>
    </source>
</evidence>
<accession>T1GP26</accession>
<feature type="transmembrane region" description="Helical" evidence="6">
    <location>
        <begin position="113"/>
        <end position="137"/>
    </location>
</feature>
<organism evidence="7 8">
    <name type="scientific">Megaselia scalaris</name>
    <name type="common">Humpbacked fly</name>
    <name type="synonym">Phora scalaris</name>
    <dbReference type="NCBI Taxonomy" id="36166"/>
    <lineage>
        <taxon>Eukaryota</taxon>
        <taxon>Metazoa</taxon>
        <taxon>Ecdysozoa</taxon>
        <taxon>Arthropoda</taxon>
        <taxon>Hexapoda</taxon>
        <taxon>Insecta</taxon>
        <taxon>Pterygota</taxon>
        <taxon>Neoptera</taxon>
        <taxon>Endopterygota</taxon>
        <taxon>Diptera</taxon>
        <taxon>Brachycera</taxon>
        <taxon>Muscomorpha</taxon>
        <taxon>Platypezoidea</taxon>
        <taxon>Phoridae</taxon>
        <taxon>Megaseliini</taxon>
        <taxon>Megaselia</taxon>
    </lineage>
</organism>
<keyword evidence="3 6" id="KW-0812">Transmembrane</keyword>
<evidence type="ECO:0000256" key="4">
    <source>
        <dbReference type="ARBA" id="ARBA00022989"/>
    </source>
</evidence>
<name>T1GP26_MEGSC</name>
<dbReference type="EnsemblMetazoa" id="MESCA005342-RA">
    <property type="protein sequence ID" value="MESCA005342-PA"/>
    <property type="gene ID" value="MESCA005342"/>
</dbReference>
<evidence type="ECO:0000256" key="3">
    <source>
        <dbReference type="ARBA" id="ARBA00022692"/>
    </source>
</evidence>